<evidence type="ECO:0000313" key="4">
    <source>
        <dbReference type="Proteomes" id="UP000000814"/>
    </source>
</evidence>
<dbReference type="PIR" id="D96922">
    <property type="entry name" value="D96922"/>
</dbReference>
<dbReference type="Gene3D" id="3.40.50.12170">
    <property type="entry name" value="Uncharacterised protein PF07075, DUF1343"/>
    <property type="match status" value="1"/>
</dbReference>
<dbReference type="InterPro" id="IPR008302">
    <property type="entry name" value="NamZ"/>
</dbReference>
<dbReference type="InterPro" id="IPR048502">
    <property type="entry name" value="NamZ_N"/>
</dbReference>
<dbReference type="InterPro" id="IPR048503">
    <property type="entry name" value="NamZ_C"/>
</dbReference>
<dbReference type="PANTHER" id="PTHR42915:SF1">
    <property type="entry name" value="PEPTIDOGLYCAN BETA-N-ACETYLMURAMIDASE NAMZ"/>
    <property type="match status" value="1"/>
</dbReference>
<dbReference type="RefSeq" id="WP_010963509.1">
    <property type="nucleotide sequence ID" value="NC_003030.1"/>
</dbReference>
<name>Q97ML1_CLOAB</name>
<dbReference type="GeneID" id="44996677"/>
<evidence type="ECO:0000259" key="1">
    <source>
        <dbReference type="Pfam" id="PF07075"/>
    </source>
</evidence>
<dbReference type="GO" id="GO:0033922">
    <property type="term" value="F:peptidoglycan beta-N-acetylmuramidase activity"/>
    <property type="evidence" value="ECO:0007669"/>
    <property type="project" value="InterPro"/>
</dbReference>
<dbReference type="OrthoDB" id="9801061at2"/>
<dbReference type="STRING" id="272562.CA_C0185"/>
<feature type="domain" description="Peptidoglycan beta-N-acetylmuramidase NamZ N-terminal" evidence="1">
    <location>
        <begin position="23"/>
        <end position="222"/>
    </location>
</feature>
<dbReference type="AlphaFoldDB" id="Q97ML1"/>
<sequence>MARVKTGIDNIKEYMDIFKGKRVGLITNTTGYNSEFKSTIDVLREECDLRALYSPEHGIRGEVQAGDKVTNYVDFRTGIIVYSLYGESRRPSKNMLKDIDVIIFDIQDVGARCYTYLYTMSYAMESCREFDKEFVVLDRPNPINGEEVEGNILDLRYKSFVGRYPIPQRYGLTIGETARLFNSEFSIGCKLTVVPIKGWERDMYYEDTGLSWIMPSPNMPSVDTALVYPGTCIFEGTNISEGRGTTKPFEIIGAPWLDGVKIADKMNAFGLDGVKFRPIAFRPTFSKYSGELCLGVQIHVIDRKLYKPVKTGLFLYEIIKGESKDKFQFTIVNGDRIKYGIDFLIGNSVIRKTEHGVRNIIMKWQNEAEGFEKLKNKYHLYP</sequence>
<feature type="domain" description="Peptidoglycan beta-N-acetylmuramidase NamZ C-terminal" evidence="2">
    <location>
        <begin position="226"/>
        <end position="381"/>
    </location>
</feature>
<organism evidence="3 4">
    <name type="scientific">Clostridium acetobutylicum (strain ATCC 824 / DSM 792 / JCM 1419 / IAM 19013 / LMG 5710 / NBRC 13948 / NRRL B-527 / VKM B-1787 / 2291 / W)</name>
    <dbReference type="NCBI Taxonomy" id="272562"/>
    <lineage>
        <taxon>Bacteria</taxon>
        <taxon>Bacillati</taxon>
        <taxon>Bacillota</taxon>
        <taxon>Clostridia</taxon>
        <taxon>Eubacteriales</taxon>
        <taxon>Clostridiaceae</taxon>
        <taxon>Clostridium</taxon>
    </lineage>
</organism>
<dbReference type="PATRIC" id="fig|272562.8.peg.371"/>
<dbReference type="Pfam" id="PF20732">
    <property type="entry name" value="NamZ_C"/>
    <property type="match status" value="1"/>
</dbReference>
<keyword evidence="4" id="KW-1185">Reference proteome</keyword>
<dbReference type="PIRSF" id="PIRSF016719">
    <property type="entry name" value="UCP016719"/>
    <property type="match status" value="1"/>
</dbReference>
<evidence type="ECO:0000259" key="2">
    <source>
        <dbReference type="Pfam" id="PF20732"/>
    </source>
</evidence>
<dbReference type="Pfam" id="PF07075">
    <property type="entry name" value="NamZ_N"/>
    <property type="match status" value="1"/>
</dbReference>
<dbReference type="Gene3D" id="3.90.1150.140">
    <property type="match status" value="1"/>
</dbReference>
<evidence type="ECO:0000313" key="3">
    <source>
        <dbReference type="EMBL" id="AAK78167.1"/>
    </source>
</evidence>
<dbReference type="HOGENOM" id="CLU_033227_1_0_9"/>
<proteinExistence type="predicted"/>
<dbReference type="eggNOG" id="COG3876">
    <property type="taxonomic scope" value="Bacteria"/>
</dbReference>
<protein>
    <submittedName>
        <fullName evidence="3">Uncharacterized membrane protein, YBBC B.subtilis ortholog</fullName>
    </submittedName>
</protein>
<gene>
    <name evidence="3" type="ordered locus">CA_C0185</name>
</gene>
<dbReference type="EMBL" id="AE001437">
    <property type="protein sequence ID" value="AAK78167.1"/>
    <property type="molecule type" value="Genomic_DNA"/>
</dbReference>
<dbReference type="KEGG" id="cac:CA_C0185"/>
<dbReference type="Proteomes" id="UP000000814">
    <property type="component" value="Chromosome"/>
</dbReference>
<dbReference type="PANTHER" id="PTHR42915">
    <property type="entry name" value="HYPOTHETICAL 460 KDA PROTEIN IN FEUA-SIGW INTERGENIC REGION [PRECURSOR]"/>
    <property type="match status" value="1"/>
</dbReference>
<accession>Q97ML1</accession>
<reference evidence="3 4" key="1">
    <citation type="journal article" date="2001" name="J. Bacteriol.">
        <title>Genome sequence and comparative analysis of the solvent-producing bacterium Clostridium acetobutylicum.</title>
        <authorList>
            <person name="Nolling J."/>
            <person name="Breton G."/>
            <person name="Omelchenko M.V."/>
            <person name="Makarova K.S."/>
            <person name="Zeng Q."/>
            <person name="Gibson R."/>
            <person name="Lee H.M."/>
            <person name="Dubois J."/>
            <person name="Qiu D."/>
            <person name="Hitti J."/>
            <person name="Wolf Y.I."/>
            <person name="Tatusov R.L."/>
            <person name="Sabathe F."/>
            <person name="Doucette-Stamm L."/>
            <person name="Soucaille P."/>
            <person name="Daly M.J."/>
            <person name="Bennett G.N."/>
            <person name="Koonin E.V."/>
            <person name="Smith D.R."/>
        </authorList>
    </citation>
    <scope>NUCLEOTIDE SEQUENCE [LARGE SCALE GENOMIC DNA]</scope>
    <source>
        <strain evidence="4">ATCC 824 / DSM 792 / JCM 1419 / LMG 5710 / VKM B-1787</strain>
    </source>
</reference>